<reference evidence="2" key="1">
    <citation type="submission" date="2021-02" db="EMBL/GenBank/DDBJ databases">
        <authorList>
            <person name="Nowell W R."/>
        </authorList>
    </citation>
    <scope>NUCLEOTIDE SEQUENCE</scope>
</reference>
<dbReference type="EMBL" id="CAJOBG010106902">
    <property type="protein sequence ID" value="CAF4725387.1"/>
    <property type="molecule type" value="Genomic_DNA"/>
</dbReference>
<comment type="caution">
    <text evidence="2">The sequence shown here is derived from an EMBL/GenBank/DDBJ whole genome shotgun (WGS) entry which is preliminary data.</text>
</comment>
<organism evidence="2 3">
    <name type="scientific">Rotaria magnacalcarata</name>
    <dbReference type="NCBI Taxonomy" id="392030"/>
    <lineage>
        <taxon>Eukaryota</taxon>
        <taxon>Metazoa</taxon>
        <taxon>Spiralia</taxon>
        <taxon>Gnathifera</taxon>
        <taxon>Rotifera</taxon>
        <taxon>Eurotatoria</taxon>
        <taxon>Bdelloidea</taxon>
        <taxon>Philodinida</taxon>
        <taxon>Philodinidae</taxon>
        <taxon>Rotaria</taxon>
    </lineage>
</organism>
<accession>A0A821JNF5</accession>
<feature type="compositionally biased region" description="Low complexity" evidence="1">
    <location>
        <begin position="1"/>
        <end position="10"/>
    </location>
</feature>
<evidence type="ECO:0000313" key="2">
    <source>
        <dbReference type="EMBL" id="CAF4725387.1"/>
    </source>
</evidence>
<gene>
    <name evidence="2" type="ORF">OVN521_LOCUS49237</name>
</gene>
<evidence type="ECO:0000256" key="1">
    <source>
        <dbReference type="SAM" id="MobiDB-lite"/>
    </source>
</evidence>
<proteinExistence type="predicted"/>
<evidence type="ECO:0000313" key="3">
    <source>
        <dbReference type="Proteomes" id="UP000663866"/>
    </source>
</evidence>
<feature type="region of interest" description="Disordered" evidence="1">
    <location>
        <begin position="1"/>
        <end position="81"/>
    </location>
</feature>
<feature type="non-terminal residue" evidence="2">
    <location>
        <position position="1"/>
    </location>
</feature>
<dbReference type="Proteomes" id="UP000663866">
    <property type="component" value="Unassembled WGS sequence"/>
</dbReference>
<sequence length="81" mass="8866">RPSSSASKRSSNLKKSDQSSTRVKSPKSVTFSFDENRDSHASANPSQQSNLEPIETPLAELDDASIQMTTSMNLNEPLKLN</sequence>
<name>A0A821JNF5_9BILA</name>
<feature type="compositionally biased region" description="Polar residues" evidence="1">
    <location>
        <begin position="18"/>
        <end position="33"/>
    </location>
</feature>
<feature type="non-terminal residue" evidence="2">
    <location>
        <position position="81"/>
    </location>
</feature>
<protein>
    <submittedName>
        <fullName evidence="2">Uncharacterized protein</fullName>
    </submittedName>
</protein>
<dbReference type="AlphaFoldDB" id="A0A821JNF5"/>
<keyword evidence="3" id="KW-1185">Reference proteome</keyword>
<feature type="compositionally biased region" description="Polar residues" evidence="1">
    <location>
        <begin position="41"/>
        <end position="51"/>
    </location>
</feature>